<dbReference type="SUPFAM" id="SSF49265">
    <property type="entry name" value="Fibronectin type III"/>
    <property type="match status" value="1"/>
</dbReference>
<feature type="coiled-coil region" evidence="1">
    <location>
        <begin position="567"/>
        <end position="601"/>
    </location>
</feature>
<dbReference type="Proteomes" id="UP001168552">
    <property type="component" value="Unassembled WGS sequence"/>
</dbReference>
<dbReference type="InterPro" id="IPR036116">
    <property type="entry name" value="FN3_sf"/>
</dbReference>
<evidence type="ECO:0000313" key="3">
    <source>
        <dbReference type="EMBL" id="MDN4163879.1"/>
    </source>
</evidence>
<proteinExistence type="predicted"/>
<dbReference type="Pfam" id="PF00041">
    <property type="entry name" value="fn3"/>
    <property type="match status" value="1"/>
</dbReference>
<sequence>MNLNQAYIHILKAFLVAALFLCTLAAKGQQFPVQVNTYLSPPYTLYFSDYASAGSDKLSALLLLRETNRLEYQVRLRLRIEGPGGIVIQSKSTLLPPPLVLQGGIPYRLSGEDLAPYFNLVNLEVQGISQSALQSRGRLPEGVYTFCLEVLDYTRGVVVSNRGCATAWLMLNSPPMLTQPFDGLKLNPQEPQNIVFQWTPRHTASPNAAFQVSYKIQVVELWPEGRNPNDAFNTLMPVAEAEVQSPYWLMGPAETPLIHGRKYAWRVQALDQSGLDLFENEGRSPVYTFTYGDACQLPENLKAEALDAASFKVSWTSKPFHSTFEVQFRTKQEDAEWFTIQTTTSEVEIVDLTPGTTYQYRLKASCGVASTLYSEVGEVSTLGLNMAVFECGADLTPETIDPNTLMPSLEKGDIITAGSFQIKLTKISGGDGKFSGEGLAVVPMMNNMKVRTVFSEVYINDQKQLIIGRIDVTGAVVQLVDDATRAEIMETLDELGTGLGTIESFLDAAGQVDDIINDIGAFADDAPEEVKKMLEQGKEMISQGRELLSSGNAGDALKGQDLIRQGIDTIKEGVKELDKVLDALEQAADGLKDIVASLLNEIKTSYAQIAQNKNDTLTLAERGLGNRSYFINQAENVVIEGEKGDVSQITTLDVTSAPAMEVDAEALKNYFNKANTIYAQYLSLVDTYNSYKDQIVVMQAKLEHVQNLLTDTQLSELTNQIKSEFKEITGVAITQITSGNSIEDIKSKLKKDIEERINRFVNETINHEN</sequence>
<gene>
    <name evidence="3" type="ORF">QWY31_00120</name>
</gene>
<protein>
    <submittedName>
        <fullName evidence="3">Fibronectin type III domain-containing protein</fullName>
    </submittedName>
</protein>
<dbReference type="PROSITE" id="PS50853">
    <property type="entry name" value="FN3"/>
    <property type="match status" value="1"/>
</dbReference>
<keyword evidence="4" id="KW-1185">Reference proteome</keyword>
<comment type="caution">
    <text evidence="3">The sequence shown here is derived from an EMBL/GenBank/DDBJ whole genome shotgun (WGS) entry which is preliminary data.</text>
</comment>
<dbReference type="CDD" id="cd00063">
    <property type="entry name" value="FN3"/>
    <property type="match status" value="1"/>
</dbReference>
<feature type="domain" description="Fibronectin type-III" evidence="2">
    <location>
        <begin position="297"/>
        <end position="384"/>
    </location>
</feature>
<name>A0ABT8F0L0_9BACT</name>
<dbReference type="InterPro" id="IPR013783">
    <property type="entry name" value="Ig-like_fold"/>
</dbReference>
<reference evidence="3" key="1">
    <citation type="submission" date="2023-06" db="EMBL/GenBank/DDBJ databases">
        <title>Cytophagales bacterium Strain LB-30, isolated from soil.</title>
        <authorList>
            <person name="Liu B."/>
        </authorList>
    </citation>
    <scope>NUCLEOTIDE SEQUENCE</scope>
    <source>
        <strain evidence="3">LB-30</strain>
    </source>
</reference>
<dbReference type="EMBL" id="JAUHJS010000001">
    <property type="protein sequence ID" value="MDN4163879.1"/>
    <property type="molecule type" value="Genomic_DNA"/>
</dbReference>
<dbReference type="InterPro" id="IPR003961">
    <property type="entry name" value="FN3_dom"/>
</dbReference>
<dbReference type="Gene3D" id="2.60.40.10">
    <property type="entry name" value="Immunoglobulins"/>
    <property type="match status" value="2"/>
</dbReference>
<evidence type="ECO:0000259" key="2">
    <source>
        <dbReference type="PROSITE" id="PS50853"/>
    </source>
</evidence>
<evidence type="ECO:0000256" key="1">
    <source>
        <dbReference type="SAM" id="Coils"/>
    </source>
</evidence>
<organism evidence="3 4">
    <name type="scientific">Shiella aurantiaca</name>
    <dbReference type="NCBI Taxonomy" id="3058365"/>
    <lineage>
        <taxon>Bacteria</taxon>
        <taxon>Pseudomonadati</taxon>
        <taxon>Bacteroidota</taxon>
        <taxon>Cytophagia</taxon>
        <taxon>Cytophagales</taxon>
        <taxon>Shiellaceae</taxon>
        <taxon>Shiella</taxon>
    </lineage>
</organism>
<evidence type="ECO:0000313" key="4">
    <source>
        <dbReference type="Proteomes" id="UP001168552"/>
    </source>
</evidence>
<keyword evidence="1" id="KW-0175">Coiled coil</keyword>
<accession>A0ABT8F0L0</accession>
<dbReference type="RefSeq" id="WP_320002407.1">
    <property type="nucleotide sequence ID" value="NZ_JAUHJS010000001.1"/>
</dbReference>
<dbReference type="SMART" id="SM00060">
    <property type="entry name" value="FN3"/>
    <property type="match status" value="2"/>
</dbReference>